<dbReference type="STRING" id="41875.K8EHS5"/>
<evidence type="ECO:0000256" key="5">
    <source>
        <dbReference type="ARBA" id="ARBA00023133"/>
    </source>
</evidence>
<dbReference type="KEGG" id="bpg:Bathy08g04550"/>
<feature type="transmembrane region" description="Helical" evidence="9">
    <location>
        <begin position="88"/>
        <end position="109"/>
    </location>
</feature>
<dbReference type="CDD" id="cd13957">
    <property type="entry name" value="PT_UbiA_Cox10"/>
    <property type="match status" value="1"/>
</dbReference>
<feature type="transmembrane region" description="Helical" evidence="9">
    <location>
        <begin position="157"/>
        <end position="174"/>
    </location>
</feature>
<evidence type="ECO:0000256" key="4">
    <source>
        <dbReference type="ARBA" id="ARBA00022989"/>
    </source>
</evidence>
<dbReference type="GO" id="GO:0006784">
    <property type="term" value="P:heme A biosynthetic process"/>
    <property type="evidence" value="ECO:0007669"/>
    <property type="project" value="TreeGrafter"/>
</dbReference>
<keyword evidence="2" id="KW-0808">Transferase</keyword>
<dbReference type="Gene3D" id="1.10.357.140">
    <property type="entry name" value="UbiA prenyltransferase"/>
    <property type="match status" value="1"/>
</dbReference>
<name>K8EHS5_9CHLO</name>
<proteinExistence type="predicted"/>
<reference evidence="10 11" key="1">
    <citation type="submission" date="2011-10" db="EMBL/GenBank/DDBJ databases">
        <authorList>
            <person name="Genoscope - CEA"/>
        </authorList>
    </citation>
    <scope>NUCLEOTIDE SEQUENCE [LARGE SCALE GENOMIC DNA]</scope>
    <source>
        <strain evidence="10 11">RCC 1105</strain>
    </source>
</reference>
<protein>
    <recommendedName>
        <fullName evidence="7">Heme O synthase</fullName>
    </recommendedName>
</protein>
<evidence type="ECO:0000256" key="9">
    <source>
        <dbReference type="SAM" id="Phobius"/>
    </source>
</evidence>
<sequence length="439" mass="48029">MMMKIKNVVQSYKDLSKFKLSVFVVSTAAAGAVLGTTQQPVTTKTTTTEKKKNSLISSSSSWLQQHYQQKQQKQQQFVLLDEEKIKTILNASFGTALCAFSANSLNQILEKKQDGMMARTMRRPLPSGRLSLGNAIAFAAASGISGTWYLNEYTNETTAMLGGGNILLYAFVYTPLKQVHWLNTWVGAVVGAIPPMMGYAAAADLKLISNNDDTSGWSSSSSSNSSSSSSSSSSSGGSTSISSLLGGENFAKGMVLPLAVYLWQMPHFMALATMGRDDYIKGGYRMLTHPSFDPTLRRAANVAVRNSLMLLPLGFIAENVGLVSKDSSFRYEAVALGAPLVATALMFRQKANITSARRMFYGSLAYLPLFQMALCVRNRQHYYDECDNEINEHDDDTNIARLLMTPIIALHDLFAVDDSCPQVALAEEKQEDAKNDKKE</sequence>
<feature type="transmembrane region" description="Helical" evidence="9">
    <location>
        <begin position="181"/>
        <end position="202"/>
    </location>
</feature>
<accession>K8EHS5</accession>
<dbReference type="EMBL" id="FO082271">
    <property type="protein sequence ID" value="CCO17564.1"/>
    <property type="molecule type" value="Genomic_DNA"/>
</dbReference>
<dbReference type="PANTHER" id="PTHR43448:SF2">
    <property type="entry name" value="PROTOHEME IX FARNESYLTRANSFERASE, MITOCHONDRIAL"/>
    <property type="match status" value="1"/>
</dbReference>
<keyword evidence="4 9" id="KW-1133">Transmembrane helix</keyword>
<dbReference type="GeneID" id="19014434"/>
<dbReference type="InterPro" id="IPR044878">
    <property type="entry name" value="UbiA_sf"/>
</dbReference>
<keyword evidence="11" id="KW-1185">Reference proteome</keyword>
<evidence type="ECO:0000313" key="10">
    <source>
        <dbReference type="EMBL" id="CCO17564.1"/>
    </source>
</evidence>
<dbReference type="OrthoDB" id="5211at2759"/>
<feature type="transmembrane region" description="Helical" evidence="9">
    <location>
        <begin position="254"/>
        <end position="275"/>
    </location>
</feature>
<gene>
    <name evidence="10" type="ORF">Bathy08g04550</name>
</gene>
<dbReference type="Pfam" id="PF01040">
    <property type="entry name" value="UbiA"/>
    <property type="match status" value="1"/>
</dbReference>
<keyword evidence="5" id="KW-0350">Heme biosynthesis</keyword>
<feature type="region of interest" description="Disordered" evidence="8">
    <location>
        <begin position="216"/>
        <end position="237"/>
    </location>
</feature>
<comment type="subcellular location">
    <subcellularLocation>
        <location evidence="1">Membrane</location>
        <topology evidence="1">Multi-pass membrane protein</topology>
    </subcellularLocation>
</comment>
<dbReference type="Proteomes" id="UP000198341">
    <property type="component" value="Chromosome 8"/>
</dbReference>
<evidence type="ECO:0000256" key="1">
    <source>
        <dbReference type="ARBA" id="ARBA00004141"/>
    </source>
</evidence>
<dbReference type="InterPro" id="IPR006369">
    <property type="entry name" value="Protohaem_IX_farnesylTrfase"/>
</dbReference>
<evidence type="ECO:0000256" key="7">
    <source>
        <dbReference type="ARBA" id="ARBA00030253"/>
    </source>
</evidence>
<dbReference type="GO" id="GO:0005739">
    <property type="term" value="C:mitochondrion"/>
    <property type="evidence" value="ECO:0007669"/>
    <property type="project" value="TreeGrafter"/>
</dbReference>
<evidence type="ECO:0000256" key="8">
    <source>
        <dbReference type="SAM" id="MobiDB-lite"/>
    </source>
</evidence>
<organism evidence="10 11">
    <name type="scientific">Bathycoccus prasinos</name>
    <dbReference type="NCBI Taxonomy" id="41875"/>
    <lineage>
        <taxon>Eukaryota</taxon>
        <taxon>Viridiplantae</taxon>
        <taxon>Chlorophyta</taxon>
        <taxon>Mamiellophyceae</taxon>
        <taxon>Mamiellales</taxon>
        <taxon>Bathycoccaceae</taxon>
        <taxon>Bathycoccus</taxon>
    </lineage>
</organism>
<evidence type="ECO:0000256" key="3">
    <source>
        <dbReference type="ARBA" id="ARBA00022692"/>
    </source>
</evidence>
<keyword evidence="6 9" id="KW-0472">Membrane</keyword>
<dbReference type="PANTHER" id="PTHR43448">
    <property type="entry name" value="PROTOHEME IX FARNESYLTRANSFERASE, MITOCHONDRIAL"/>
    <property type="match status" value="1"/>
</dbReference>
<dbReference type="GO" id="GO:0016020">
    <property type="term" value="C:membrane"/>
    <property type="evidence" value="ECO:0007669"/>
    <property type="project" value="UniProtKB-SubCell"/>
</dbReference>
<dbReference type="InterPro" id="IPR000537">
    <property type="entry name" value="UbiA_prenyltransferase"/>
</dbReference>
<evidence type="ECO:0000313" key="11">
    <source>
        <dbReference type="Proteomes" id="UP000198341"/>
    </source>
</evidence>
<dbReference type="GO" id="GO:0008495">
    <property type="term" value="F:protoheme IX farnesyltransferase activity"/>
    <property type="evidence" value="ECO:0007669"/>
    <property type="project" value="InterPro"/>
</dbReference>
<evidence type="ECO:0000256" key="6">
    <source>
        <dbReference type="ARBA" id="ARBA00023136"/>
    </source>
</evidence>
<evidence type="ECO:0000256" key="2">
    <source>
        <dbReference type="ARBA" id="ARBA00022679"/>
    </source>
</evidence>
<dbReference type="AlphaFoldDB" id="K8EHS5"/>
<feature type="transmembrane region" description="Helical" evidence="9">
    <location>
        <begin position="130"/>
        <end position="151"/>
    </location>
</feature>
<dbReference type="eggNOG" id="KOG1380">
    <property type="taxonomic scope" value="Eukaryota"/>
</dbReference>
<keyword evidence="3 9" id="KW-0812">Transmembrane</keyword>
<dbReference type="RefSeq" id="XP_007511443.1">
    <property type="nucleotide sequence ID" value="XM_007511381.1"/>
</dbReference>